<gene>
    <name evidence="3" type="ORF">CYNAS_LOCUS10536</name>
</gene>
<dbReference type="EMBL" id="CATQJL010000223">
    <property type="protein sequence ID" value="CAJ0598553.1"/>
    <property type="molecule type" value="Genomic_DNA"/>
</dbReference>
<feature type="transmembrane region" description="Helical" evidence="2">
    <location>
        <begin position="55"/>
        <end position="77"/>
    </location>
</feature>
<dbReference type="AlphaFoldDB" id="A0AA36GUX3"/>
<feature type="transmembrane region" description="Helical" evidence="2">
    <location>
        <begin position="118"/>
        <end position="143"/>
    </location>
</feature>
<dbReference type="Proteomes" id="UP001176961">
    <property type="component" value="Unassembled WGS sequence"/>
</dbReference>
<organism evidence="3 4">
    <name type="scientific">Cylicocyclus nassatus</name>
    <name type="common">Nematode worm</name>
    <dbReference type="NCBI Taxonomy" id="53992"/>
    <lineage>
        <taxon>Eukaryota</taxon>
        <taxon>Metazoa</taxon>
        <taxon>Ecdysozoa</taxon>
        <taxon>Nematoda</taxon>
        <taxon>Chromadorea</taxon>
        <taxon>Rhabditida</taxon>
        <taxon>Rhabditina</taxon>
        <taxon>Rhabditomorpha</taxon>
        <taxon>Strongyloidea</taxon>
        <taxon>Strongylidae</taxon>
        <taxon>Cylicocyclus</taxon>
    </lineage>
</organism>
<evidence type="ECO:0000313" key="4">
    <source>
        <dbReference type="Proteomes" id="UP001176961"/>
    </source>
</evidence>
<keyword evidence="2" id="KW-0812">Transmembrane</keyword>
<sequence>MNADGQGTAPTNQESAATTKTPKATKTRRLAAGFDYGCGEDTIFSISGIPFTSNIIVFIACCWAVIFGTGCLIRVIFAYHWNGYVHGVVTFFGFVAVILTILGYCLDSRYSGHCMLAAFIAWGCAFLSALGLVVLSGFVYANFRENRAVEGFRSFFLYGILWIFFTDLLCLVTMGLDGLAAFAGFKMWRNKDRTVSATSLALGKKSFRQM</sequence>
<reference evidence="3" key="1">
    <citation type="submission" date="2023-07" db="EMBL/GenBank/DDBJ databases">
        <authorList>
            <consortium name="CYATHOMIX"/>
        </authorList>
    </citation>
    <scope>NUCLEOTIDE SEQUENCE</scope>
    <source>
        <strain evidence="3">N/A</strain>
    </source>
</reference>
<proteinExistence type="predicted"/>
<comment type="caution">
    <text evidence="3">The sequence shown here is derived from an EMBL/GenBank/DDBJ whole genome shotgun (WGS) entry which is preliminary data.</text>
</comment>
<feature type="region of interest" description="Disordered" evidence="1">
    <location>
        <begin position="1"/>
        <end position="24"/>
    </location>
</feature>
<evidence type="ECO:0000256" key="2">
    <source>
        <dbReference type="SAM" id="Phobius"/>
    </source>
</evidence>
<keyword evidence="2" id="KW-0472">Membrane</keyword>
<name>A0AA36GUX3_CYLNA</name>
<accession>A0AA36GUX3</accession>
<evidence type="ECO:0000256" key="1">
    <source>
        <dbReference type="SAM" id="MobiDB-lite"/>
    </source>
</evidence>
<keyword evidence="4" id="KW-1185">Reference proteome</keyword>
<feature type="transmembrane region" description="Helical" evidence="2">
    <location>
        <begin position="83"/>
        <end position="106"/>
    </location>
</feature>
<feature type="transmembrane region" description="Helical" evidence="2">
    <location>
        <begin position="155"/>
        <end position="183"/>
    </location>
</feature>
<evidence type="ECO:0000313" key="3">
    <source>
        <dbReference type="EMBL" id="CAJ0598553.1"/>
    </source>
</evidence>
<keyword evidence="2" id="KW-1133">Transmembrane helix</keyword>
<protein>
    <submittedName>
        <fullName evidence="3">Uncharacterized protein</fullName>
    </submittedName>
</protein>